<feature type="compositionally biased region" description="Low complexity" evidence="8">
    <location>
        <begin position="920"/>
        <end position="934"/>
    </location>
</feature>
<gene>
    <name evidence="10" type="ORF">SCODWIG_01230</name>
</gene>
<dbReference type="GO" id="GO:0006879">
    <property type="term" value="P:intracellular iron ion homeostasis"/>
    <property type="evidence" value="ECO:0007669"/>
    <property type="project" value="TreeGrafter"/>
</dbReference>
<proteinExistence type="predicted"/>
<keyword evidence="4" id="KW-0186">Copper</keyword>
<dbReference type="FunFam" id="3.90.430.10:FF:000001">
    <property type="entry name" value="Copper fist DNA-binding protein"/>
    <property type="match status" value="1"/>
</dbReference>
<dbReference type="Proteomes" id="UP000262825">
    <property type="component" value="Unassembled WGS sequence"/>
</dbReference>
<dbReference type="InterPro" id="IPR051763">
    <property type="entry name" value="Copper_Homeo_Regul"/>
</dbReference>
<keyword evidence="5" id="KW-0805">Transcription regulation</keyword>
<name>A0A376B4G2_9ASCO</name>
<evidence type="ECO:0000256" key="5">
    <source>
        <dbReference type="ARBA" id="ARBA00023015"/>
    </source>
</evidence>
<dbReference type="InterPro" id="IPR036395">
    <property type="entry name" value="Cu_fist_DNA-bd_dom_sf"/>
</dbReference>
<evidence type="ECO:0000259" key="9">
    <source>
        <dbReference type="PROSITE" id="PS50073"/>
    </source>
</evidence>
<dbReference type="PANTHER" id="PTHR28088">
    <property type="entry name" value="TRANSCRIPTIONAL ACTIVATOR HAA1-RELATED"/>
    <property type="match status" value="1"/>
</dbReference>
<feature type="region of interest" description="Disordered" evidence="8">
    <location>
        <begin position="411"/>
        <end position="437"/>
    </location>
</feature>
<evidence type="ECO:0000313" key="11">
    <source>
        <dbReference type="Proteomes" id="UP000262825"/>
    </source>
</evidence>
<evidence type="ECO:0000256" key="1">
    <source>
        <dbReference type="ARBA" id="ARBA00004123"/>
    </source>
</evidence>
<dbReference type="GO" id="GO:0000978">
    <property type="term" value="F:RNA polymerase II cis-regulatory region sequence-specific DNA binding"/>
    <property type="evidence" value="ECO:0007669"/>
    <property type="project" value="TreeGrafter"/>
</dbReference>
<dbReference type="PANTHER" id="PTHR28088:SF5">
    <property type="entry name" value="TRANSCRIPTIONAL ACTIVATOR HAA1-RELATED"/>
    <property type="match status" value="1"/>
</dbReference>
<dbReference type="VEuPathDB" id="FungiDB:SCODWIG_01230"/>
<feature type="compositionally biased region" description="Polar residues" evidence="8">
    <location>
        <begin position="323"/>
        <end position="343"/>
    </location>
</feature>
<dbReference type="Pfam" id="PF00649">
    <property type="entry name" value="Copper-fist"/>
    <property type="match status" value="1"/>
</dbReference>
<evidence type="ECO:0000256" key="8">
    <source>
        <dbReference type="SAM" id="MobiDB-lite"/>
    </source>
</evidence>
<dbReference type="Gene3D" id="3.90.430.10">
    <property type="entry name" value="Copper fist DNA-binding domain"/>
    <property type="match status" value="1"/>
</dbReference>
<evidence type="ECO:0000256" key="2">
    <source>
        <dbReference type="ARBA" id="ARBA00022723"/>
    </source>
</evidence>
<evidence type="ECO:0000256" key="4">
    <source>
        <dbReference type="ARBA" id="ARBA00023008"/>
    </source>
</evidence>
<reference evidence="11" key="1">
    <citation type="submission" date="2018-06" db="EMBL/GenBank/DDBJ databases">
        <authorList>
            <person name="Guldener U."/>
        </authorList>
    </citation>
    <scope>NUCLEOTIDE SEQUENCE [LARGE SCALE GENOMIC DNA]</scope>
    <source>
        <strain evidence="11">UTAD17</strain>
    </source>
</reference>
<dbReference type="SMART" id="SM01090">
    <property type="entry name" value="Copper-fist"/>
    <property type="match status" value="1"/>
</dbReference>
<keyword evidence="7" id="KW-0539">Nucleus</keyword>
<evidence type="ECO:0000256" key="7">
    <source>
        <dbReference type="ARBA" id="ARBA00023242"/>
    </source>
</evidence>
<feature type="domain" description="Copper-fist" evidence="9">
    <location>
        <begin position="1"/>
        <end position="40"/>
    </location>
</feature>
<dbReference type="GO" id="GO:0005507">
    <property type="term" value="F:copper ion binding"/>
    <property type="evidence" value="ECO:0007669"/>
    <property type="project" value="InterPro"/>
</dbReference>
<organism evidence="10 11">
    <name type="scientific">Saccharomycodes ludwigii</name>
    <dbReference type="NCBI Taxonomy" id="36035"/>
    <lineage>
        <taxon>Eukaryota</taxon>
        <taxon>Fungi</taxon>
        <taxon>Dikarya</taxon>
        <taxon>Ascomycota</taxon>
        <taxon>Saccharomycotina</taxon>
        <taxon>Saccharomycetes</taxon>
        <taxon>Saccharomycodales</taxon>
        <taxon>Saccharomycodaceae</taxon>
        <taxon>Saccharomycodes</taxon>
    </lineage>
</organism>
<dbReference type="InterPro" id="IPR001083">
    <property type="entry name" value="Cu_fist_DNA-bd_dom"/>
</dbReference>
<keyword evidence="11" id="KW-1185">Reference proteome</keyword>
<protein>
    <recommendedName>
        <fullName evidence="9">Copper-fist domain-containing protein</fullName>
    </recommendedName>
</protein>
<dbReference type="SUPFAM" id="SSF57879">
    <property type="entry name" value="Zinc domain conserved in yeast copper-regulated transcription factors"/>
    <property type="match status" value="1"/>
</dbReference>
<dbReference type="PROSITE" id="PS01119">
    <property type="entry name" value="COPPER_FIST_1"/>
    <property type="match status" value="1"/>
</dbReference>
<feature type="compositionally biased region" description="Polar residues" evidence="8">
    <location>
        <begin position="936"/>
        <end position="960"/>
    </location>
</feature>
<feature type="region of interest" description="Disordered" evidence="8">
    <location>
        <begin position="321"/>
        <end position="343"/>
    </location>
</feature>
<accession>A0A376B4G2</accession>
<dbReference type="GO" id="GO:0005634">
    <property type="term" value="C:nucleus"/>
    <property type="evidence" value="ECO:0007669"/>
    <property type="project" value="UniProtKB-SubCell"/>
</dbReference>
<feature type="region of interest" description="Disordered" evidence="8">
    <location>
        <begin position="484"/>
        <end position="525"/>
    </location>
</feature>
<feature type="region of interest" description="Disordered" evidence="8">
    <location>
        <begin position="920"/>
        <end position="970"/>
    </location>
</feature>
<dbReference type="GO" id="GO:0006878">
    <property type="term" value="P:intracellular copper ion homeostasis"/>
    <property type="evidence" value="ECO:0007669"/>
    <property type="project" value="TreeGrafter"/>
</dbReference>
<dbReference type="SMART" id="SM00412">
    <property type="entry name" value="Cu_FIST"/>
    <property type="match status" value="1"/>
</dbReference>
<evidence type="ECO:0000313" key="10">
    <source>
        <dbReference type="EMBL" id="SSD59469.1"/>
    </source>
</evidence>
<feature type="region of interest" description="Disordered" evidence="8">
    <location>
        <begin position="1125"/>
        <end position="1172"/>
    </location>
</feature>
<evidence type="ECO:0000256" key="6">
    <source>
        <dbReference type="ARBA" id="ARBA00023163"/>
    </source>
</evidence>
<sequence>MVLIKGVKYACERCIRGHRVTGCTHTDQPLMMIKPKGRPSTACQHCKNMRKNKNINPSGVCTCGRQKKIEEQKRKQRERKQQQGDLVNDNTIIASSCDCEISEKCVCGSKRKNTKKFKDVTSITGSTRGRRRKITTNIAKIENGTEGSNYFGNRNGILSRSTSSLSINNNSINKLTDNQAVHVFSQDNILHNNVQNSKNKNNLVNDVPSSVSLRSFDISVNKVTKPQIVSSTSSTSLIYHNNNNNNSNSNNHNHNNHVHNIANISSKQPFDQELWTDVQNIRYSVLPDSNKSNINNTSSPTNVLMSDNNNSNNIPRFNPSFMPSESSPHNNNDNKYSPSSHITNPMKVGEVSIPLREYIPNEINGIGNINDATMNSSNIINKNSDAVSLQNSNSTLFVDASSKMPTHDEINTNDNNIHMNVNSSRDNSYSSSNTTTTNNKELFVDEDLLIKDVPWPFQAATTGSGLLDLFSDTSNPQQFIKLKSKQQQQQQQHSTHRFYHDGATPPKLTMSTNENSGIKRSNSIKSTTSKAASMVRNASFATYVNANVNGNSVADSNIHNYSSSIISDDNMRAHELPPIGSFKEKGYRTSQVLSSSNSGVNLNQHFVNHHNKQTRLENVNNTHNPNNNNNVNDTESIKSVEVLSLTPGFTDIPERATPSSNPFIYNNNNNNNNINDSTDTVTGNKHNHHNNLHNNKRYIHTTAGVNKSNGTSSVMALKHHNTGGEHYSSYKASANTSINNLTKSSNHSQQHHGITKSKSFVVNSNNNSSAVIHDSESISSLGLSTLENSNVVANNNSANNMGNFPTLGSFSSYRSNGSPYYPNNHELSSPNNNNFNANNASSTIMSYNIPSSTATKKEFGVNNNNNNNNNTMVAPSVDLFDSPSSIMTLGSGDPAQVSSLVSPADSHNTSNNINLVTTTITNSSSQSGSGARGSMHSGNGSANGKTIPNNNNSSTSVANHNTTGNTNSTNSCVSVPYSNKNDIADGTSDIFNELETLTTDPANYFMNVELIDNLSNVSAIRNNVSKHAAAYDNLESNITVDQTNKTGNTNANFSIDGNQTSFNNVSPRQALPNQIIYQSTINTNNNNNNNTNELGDLISGTGSLLNYSSATFNSSVPNTGKHITANRTNCNNSNTVSPASVTSRNLNDGSPNSTTSSGSGLEEFSAIDRLVS</sequence>
<keyword evidence="6" id="KW-0804">Transcription</keyword>
<evidence type="ECO:0000256" key="3">
    <source>
        <dbReference type="ARBA" id="ARBA00022833"/>
    </source>
</evidence>
<keyword evidence="2" id="KW-0479">Metal-binding</keyword>
<dbReference type="EMBL" id="UFAJ01000147">
    <property type="protein sequence ID" value="SSD59469.1"/>
    <property type="molecule type" value="Genomic_DNA"/>
</dbReference>
<dbReference type="GO" id="GO:0045944">
    <property type="term" value="P:positive regulation of transcription by RNA polymerase II"/>
    <property type="evidence" value="ECO:0007669"/>
    <property type="project" value="TreeGrafter"/>
</dbReference>
<dbReference type="PRINTS" id="PR00617">
    <property type="entry name" value="COPPERFIST"/>
</dbReference>
<feature type="compositionally biased region" description="Polar residues" evidence="8">
    <location>
        <begin position="509"/>
        <end position="525"/>
    </location>
</feature>
<dbReference type="PROSITE" id="PS50073">
    <property type="entry name" value="COPPER_FIST_2"/>
    <property type="match status" value="1"/>
</dbReference>
<dbReference type="AlphaFoldDB" id="A0A376B4G2"/>
<dbReference type="GO" id="GO:0000981">
    <property type="term" value="F:DNA-binding transcription factor activity, RNA polymerase II-specific"/>
    <property type="evidence" value="ECO:0007669"/>
    <property type="project" value="TreeGrafter"/>
</dbReference>
<keyword evidence="3" id="KW-0862">Zinc</keyword>
<feature type="compositionally biased region" description="Low complexity" evidence="8">
    <location>
        <begin position="961"/>
        <end position="970"/>
    </location>
</feature>
<feature type="compositionally biased region" description="Low complexity" evidence="8">
    <location>
        <begin position="420"/>
        <end position="437"/>
    </location>
</feature>
<feature type="compositionally biased region" description="Polar residues" evidence="8">
    <location>
        <begin position="1125"/>
        <end position="1152"/>
    </location>
</feature>
<comment type="subcellular location">
    <subcellularLocation>
        <location evidence="1">Nucleus</location>
    </subcellularLocation>
</comment>